<dbReference type="Proteomes" id="UP001374535">
    <property type="component" value="Chromosome 4"/>
</dbReference>
<keyword evidence="1" id="KW-0812">Transmembrane</keyword>
<feature type="transmembrane region" description="Helical" evidence="1">
    <location>
        <begin position="22"/>
        <end position="42"/>
    </location>
</feature>
<reference evidence="2 3" key="1">
    <citation type="journal article" date="2023" name="Life. Sci Alliance">
        <title>Evolutionary insights into 3D genome organization and epigenetic landscape of Vigna mungo.</title>
        <authorList>
            <person name="Junaid A."/>
            <person name="Singh B."/>
            <person name="Bhatia S."/>
        </authorList>
    </citation>
    <scope>NUCLEOTIDE SEQUENCE [LARGE SCALE GENOMIC DNA]</scope>
    <source>
        <strain evidence="2">Urdbean</strain>
    </source>
</reference>
<gene>
    <name evidence="2" type="ORF">V8G54_012954</name>
</gene>
<evidence type="ECO:0000256" key="1">
    <source>
        <dbReference type="SAM" id="Phobius"/>
    </source>
</evidence>
<sequence>PSLSPCILLLSFQLNTFTHKQLFTINTYILSFFLSFIVYISIHLQLNKPPSPTIFPFPVIPKITPYFLHFLSKSLLERKILPMQRPFITLSTQPIAYFPFSFN</sequence>
<keyword evidence="1" id="KW-0472">Membrane</keyword>
<evidence type="ECO:0000313" key="2">
    <source>
        <dbReference type="EMBL" id="WVZ15388.1"/>
    </source>
</evidence>
<dbReference type="EMBL" id="CP144697">
    <property type="protein sequence ID" value="WVZ15388.1"/>
    <property type="molecule type" value="Genomic_DNA"/>
</dbReference>
<proteinExistence type="predicted"/>
<keyword evidence="3" id="KW-1185">Reference proteome</keyword>
<name>A0AAQ3NTU9_VIGMU</name>
<evidence type="ECO:0000313" key="3">
    <source>
        <dbReference type="Proteomes" id="UP001374535"/>
    </source>
</evidence>
<protein>
    <submittedName>
        <fullName evidence="2">Uncharacterized protein</fullName>
    </submittedName>
</protein>
<organism evidence="2 3">
    <name type="scientific">Vigna mungo</name>
    <name type="common">Black gram</name>
    <name type="synonym">Phaseolus mungo</name>
    <dbReference type="NCBI Taxonomy" id="3915"/>
    <lineage>
        <taxon>Eukaryota</taxon>
        <taxon>Viridiplantae</taxon>
        <taxon>Streptophyta</taxon>
        <taxon>Embryophyta</taxon>
        <taxon>Tracheophyta</taxon>
        <taxon>Spermatophyta</taxon>
        <taxon>Magnoliopsida</taxon>
        <taxon>eudicotyledons</taxon>
        <taxon>Gunneridae</taxon>
        <taxon>Pentapetalae</taxon>
        <taxon>rosids</taxon>
        <taxon>fabids</taxon>
        <taxon>Fabales</taxon>
        <taxon>Fabaceae</taxon>
        <taxon>Papilionoideae</taxon>
        <taxon>50 kb inversion clade</taxon>
        <taxon>NPAAA clade</taxon>
        <taxon>indigoferoid/millettioid clade</taxon>
        <taxon>Phaseoleae</taxon>
        <taxon>Vigna</taxon>
    </lineage>
</organism>
<feature type="non-terminal residue" evidence="2">
    <location>
        <position position="1"/>
    </location>
</feature>
<keyword evidence="1" id="KW-1133">Transmembrane helix</keyword>
<dbReference type="AlphaFoldDB" id="A0AAQ3NTU9"/>
<accession>A0AAQ3NTU9</accession>